<evidence type="ECO:0000259" key="3">
    <source>
        <dbReference type="PROSITE" id="PS51186"/>
    </source>
</evidence>
<dbReference type="GO" id="GO:0016747">
    <property type="term" value="F:acyltransferase activity, transferring groups other than amino-acyl groups"/>
    <property type="evidence" value="ECO:0007669"/>
    <property type="project" value="InterPro"/>
</dbReference>
<organism evidence="4 5">
    <name type="scientific">Ottowia testudinis</name>
    <dbReference type="NCBI Taxonomy" id="2816950"/>
    <lineage>
        <taxon>Bacteria</taxon>
        <taxon>Pseudomonadati</taxon>
        <taxon>Pseudomonadota</taxon>
        <taxon>Betaproteobacteria</taxon>
        <taxon>Burkholderiales</taxon>
        <taxon>Comamonadaceae</taxon>
        <taxon>Ottowia</taxon>
    </lineage>
</organism>
<keyword evidence="5" id="KW-1185">Reference proteome</keyword>
<dbReference type="CDD" id="cd04301">
    <property type="entry name" value="NAT_SF"/>
    <property type="match status" value="1"/>
</dbReference>
<evidence type="ECO:0000313" key="4">
    <source>
        <dbReference type="EMBL" id="QTD47321.1"/>
    </source>
</evidence>
<dbReference type="InterPro" id="IPR000182">
    <property type="entry name" value="GNAT_dom"/>
</dbReference>
<dbReference type="EMBL" id="CP071796">
    <property type="protein sequence ID" value="QTD47321.1"/>
    <property type="molecule type" value="Genomic_DNA"/>
</dbReference>
<keyword evidence="1" id="KW-0808">Transferase</keyword>
<dbReference type="PROSITE" id="PS51186">
    <property type="entry name" value="GNAT"/>
    <property type="match status" value="1"/>
</dbReference>
<dbReference type="InterPro" id="IPR050680">
    <property type="entry name" value="YpeA/RimI_acetyltransf"/>
</dbReference>
<dbReference type="AlphaFoldDB" id="A0A975CLJ7"/>
<dbReference type="Proteomes" id="UP000663903">
    <property type="component" value="Chromosome"/>
</dbReference>
<keyword evidence="2" id="KW-0012">Acyltransferase</keyword>
<proteinExistence type="predicted"/>
<dbReference type="Pfam" id="PF00583">
    <property type="entry name" value="Acetyltransf_1"/>
    <property type="match status" value="1"/>
</dbReference>
<dbReference type="PANTHER" id="PTHR43420">
    <property type="entry name" value="ACETYLTRANSFERASE"/>
    <property type="match status" value="1"/>
</dbReference>
<reference evidence="4" key="1">
    <citation type="submission" date="2021-03" db="EMBL/GenBank/DDBJ databases">
        <title>Ottowia sp. 27C isolated from the cloaca of a Giant Asian pond turtle (Heosemys grandis).</title>
        <authorList>
            <person name="Spergser J."/>
            <person name="Busse H.-J."/>
        </authorList>
    </citation>
    <scope>NUCLEOTIDE SEQUENCE</scope>
    <source>
        <strain evidence="4">27C</strain>
    </source>
</reference>
<feature type="domain" description="N-acetyltransferase" evidence="3">
    <location>
        <begin position="1"/>
        <end position="166"/>
    </location>
</feature>
<accession>A0A975CLJ7</accession>
<dbReference type="SUPFAM" id="SSF55729">
    <property type="entry name" value="Acyl-CoA N-acyltransferases (Nat)"/>
    <property type="match status" value="1"/>
</dbReference>
<dbReference type="Gene3D" id="3.40.630.30">
    <property type="match status" value="1"/>
</dbReference>
<evidence type="ECO:0000256" key="2">
    <source>
        <dbReference type="ARBA" id="ARBA00023315"/>
    </source>
</evidence>
<dbReference type="KEGG" id="otd:J1M35_08730"/>
<dbReference type="InterPro" id="IPR016181">
    <property type="entry name" value="Acyl_CoA_acyltransferase"/>
</dbReference>
<evidence type="ECO:0000256" key="1">
    <source>
        <dbReference type="ARBA" id="ARBA00022679"/>
    </source>
</evidence>
<sequence length="172" mass="18889">MIFRRPTAEDASALASFYNDPAVYTGLLQLPYTDAAYWRKRFTEPSAGAAEFGLSLVVFRGDQLIANGGLFPAAPAVRRRHVLGLGMAVAGAWQARGIGSLLLRSLLEHADHWLGARRIELTVYTDNAAAIALYRKHGFEVEGTQREFAFRDGCYVDALMMARLASSLRAPL</sequence>
<gene>
    <name evidence="4" type="ORF">J1M35_08730</name>
</gene>
<protein>
    <submittedName>
        <fullName evidence="4">GNAT family N-acetyltransferase</fullName>
    </submittedName>
</protein>
<dbReference type="PANTHER" id="PTHR43420:SF49">
    <property type="entry name" value="AMINO GROUP ACETYL TRANSFERASE"/>
    <property type="match status" value="1"/>
</dbReference>
<name>A0A975CLJ7_9BURK</name>
<evidence type="ECO:0000313" key="5">
    <source>
        <dbReference type="Proteomes" id="UP000663903"/>
    </source>
</evidence>